<dbReference type="AlphaFoldDB" id="A0A1G6BXK9"/>
<dbReference type="STRING" id="1732.SAMN02910417_01884"/>
<sequence length="143" mass="16304">MAEDIKILRDVSILMRRHQGNLTRKLAKYNLSAGEQPIFMAICANPGISQDKIAEVSFVDKGFVTRVIKSLEGNGFISRQKDETDRRINRVFPTEDGLKTYQLVKKELKHINDVVAEEFSPEELMRLESDLKRLEALVNSKGL</sequence>
<keyword evidence="3" id="KW-0804">Transcription</keyword>
<accession>A0A1G6BXK9</accession>
<dbReference type="InterPro" id="IPR036390">
    <property type="entry name" value="WH_DNA-bd_sf"/>
</dbReference>
<keyword evidence="6" id="KW-1185">Reference proteome</keyword>
<reference evidence="5 6" key="1">
    <citation type="submission" date="2016-10" db="EMBL/GenBank/DDBJ databases">
        <authorList>
            <person name="de Groot N.N."/>
        </authorList>
    </citation>
    <scope>NUCLEOTIDE SEQUENCE [LARGE SCALE GENOMIC DNA]</scope>
    <source>
        <strain evidence="5 6">DSM 3217</strain>
    </source>
</reference>
<dbReference type="SMART" id="SM00347">
    <property type="entry name" value="HTH_MARR"/>
    <property type="match status" value="1"/>
</dbReference>
<gene>
    <name evidence="5" type="ORF">SAMN02910417_01884</name>
</gene>
<proteinExistence type="predicted"/>
<evidence type="ECO:0000313" key="6">
    <source>
        <dbReference type="Proteomes" id="UP000199228"/>
    </source>
</evidence>
<dbReference type="EMBL" id="FMXR01000013">
    <property type="protein sequence ID" value="SDB25338.1"/>
    <property type="molecule type" value="Genomic_DNA"/>
</dbReference>
<dbReference type="SUPFAM" id="SSF46785">
    <property type="entry name" value="Winged helix' DNA-binding domain"/>
    <property type="match status" value="1"/>
</dbReference>
<evidence type="ECO:0000313" key="5">
    <source>
        <dbReference type="EMBL" id="SDB25338.1"/>
    </source>
</evidence>
<keyword evidence="1" id="KW-0805">Transcription regulation</keyword>
<feature type="domain" description="HTH marR-type" evidence="4">
    <location>
        <begin position="4"/>
        <end position="136"/>
    </location>
</feature>
<name>A0A1G6BXK9_EUBOX</name>
<dbReference type="GO" id="GO:0003677">
    <property type="term" value="F:DNA binding"/>
    <property type="evidence" value="ECO:0007669"/>
    <property type="project" value="UniProtKB-KW"/>
</dbReference>
<dbReference type="GO" id="GO:0003700">
    <property type="term" value="F:DNA-binding transcription factor activity"/>
    <property type="evidence" value="ECO:0007669"/>
    <property type="project" value="InterPro"/>
</dbReference>
<evidence type="ECO:0000256" key="1">
    <source>
        <dbReference type="ARBA" id="ARBA00023015"/>
    </source>
</evidence>
<dbReference type="Proteomes" id="UP000199228">
    <property type="component" value="Unassembled WGS sequence"/>
</dbReference>
<evidence type="ECO:0000256" key="2">
    <source>
        <dbReference type="ARBA" id="ARBA00023125"/>
    </source>
</evidence>
<dbReference type="InterPro" id="IPR000835">
    <property type="entry name" value="HTH_MarR-typ"/>
</dbReference>
<keyword evidence="2 5" id="KW-0238">DNA-binding</keyword>
<protein>
    <submittedName>
        <fullName evidence="5">DNA-binding transcriptional regulator, MarR family</fullName>
    </submittedName>
</protein>
<dbReference type="OrthoDB" id="6400170at2"/>
<dbReference type="Pfam" id="PF01047">
    <property type="entry name" value="MarR"/>
    <property type="match status" value="1"/>
</dbReference>
<dbReference type="Gene3D" id="1.10.10.10">
    <property type="entry name" value="Winged helix-like DNA-binding domain superfamily/Winged helix DNA-binding domain"/>
    <property type="match status" value="1"/>
</dbReference>
<dbReference type="PROSITE" id="PS50995">
    <property type="entry name" value="HTH_MARR_2"/>
    <property type="match status" value="1"/>
</dbReference>
<dbReference type="PANTHER" id="PTHR42756">
    <property type="entry name" value="TRANSCRIPTIONAL REGULATOR, MARR"/>
    <property type="match status" value="1"/>
</dbReference>
<dbReference type="PANTHER" id="PTHR42756:SF1">
    <property type="entry name" value="TRANSCRIPTIONAL REPRESSOR OF EMRAB OPERON"/>
    <property type="match status" value="1"/>
</dbReference>
<evidence type="ECO:0000259" key="4">
    <source>
        <dbReference type="PROSITE" id="PS50995"/>
    </source>
</evidence>
<evidence type="ECO:0000256" key="3">
    <source>
        <dbReference type="ARBA" id="ARBA00023163"/>
    </source>
</evidence>
<organism evidence="5 6">
    <name type="scientific">Eubacterium oxidoreducens</name>
    <dbReference type="NCBI Taxonomy" id="1732"/>
    <lineage>
        <taxon>Bacteria</taxon>
        <taxon>Bacillati</taxon>
        <taxon>Bacillota</taxon>
        <taxon>Clostridia</taxon>
        <taxon>Eubacteriales</taxon>
        <taxon>Eubacteriaceae</taxon>
        <taxon>Eubacterium</taxon>
    </lineage>
</organism>
<dbReference type="PRINTS" id="PR00598">
    <property type="entry name" value="HTHMARR"/>
</dbReference>
<dbReference type="InterPro" id="IPR036388">
    <property type="entry name" value="WH-like_DNA-bd_sf"/>
</dbReference>
<dbReference type="RefSeq" id="WP_090174109.1">
    <property type="nucleotide sequence ID" value="NZ_FMXR01000013.1"/>
</dbReference>